<dbReference type="VEuPathDB" id="VectorBase:GAUT032497"/>
<sequence length="617" mass="68257">MEHLMTAFMPPAYLLGHPTATAALSSTSASTSPATSPNVSHCSTALSKPKRWGSPPINMGGQFINPATGKKRVQCSICLKTFCDKGALKIHFSAVHLREMHKCTVEGCNMVFSSRRSRNRHSANPNPKLHSPHIRRKISPHDGRTAQQFPVFPLPPAALMTGATSMPAFPGLIPSNAAGFVPAPHPAAMFGEFATTAPSFQHMLSSNPERLIVANRQSTMTTHSSGTSNASDNDDDESYILDVQGSNTSQSGSHSDMDDYCRDIIEEEQTDEHISVSVEEEEREQEEEEEEEDDLEDTKTLVQQPQSDDSNEPLDFSLNKRSAELTVAPLNEKLPLKPPHSFSMDSLLGKRKIDSCEKEMSCGPISPVTIKMENDIDEYENSAMRHNCLDLSMTQQHNKKSQLDIITGHHSPLSPEEHHFRLLQSQMFAAAAAAAAAQNENNENAVTPSATPMWNLLSEVYRSMLMKNNNKANNNNNNNNMKSQQQYNEMSTNAISSLLQVEIHGILQGITLLNVRSYNKMFVGTIGIISEIQLRNAVILEVCFQKTDDIINNAFRFKASLAYEPIYELGYISAYSFNNLWRNGENMKIKLAVPACDLFPSVALDLRENNNVSGVFA</sequence>
<evidence type="ECO:0000313" key="5">
    <source>
        <dbReference type="Proteomes" id="UP000078200"/>
    </source>
</evidence>
<dbReference type="PROSITE" id="PS00028">
    <property type="entry name" value="ZINC_FINGER_C2H2_1"/>
    <property type="match status" value="1"/>
</dbReference>
<keyword evidence="1" id="KW-0862">Zinc</keyword>
<dbReference type="InterPro" id="IPR040436">
    <property type="entry name" value="Disconnected-like"/>
</dbReference>
<evidence type="ECO:0000256" key="1">
    <source>
        <dbReference type="PROSITE-ProRule" id="PRU00042"/>
    </source>
</evidence>
<dbReference type="InterPro" id="IPR036236">
    <property type="entry name" value="Znf_C2H2_sf"/>
</dbReference>
<proteinExistence type="predicted"/>
<evidence type="ECO:0000256" key="2">
    <source>
        <dbReference type="SAM" id="MobiDB-lite"/>
    </source>
</evidence>
<protein>
    <recommendedName>
        <fullName evidence="3">C2H2-type domain-containing protein</fullName>
    </recommendedName>
</protein>
<feature type="compositionally biased region" description="Polar residues" evidence="2">
    <location>
        <begin position="244"/>
        <end position="254"/>
    </location>
</feature>
<keyword evidence="1" id="KW-0863">Zinc-finger</keyword>
<dbReference type="GO" id="GO:0006355">
    <property type="term" value="P:regulation of DNA-templated transcription"/>
    <property type="evidence" value="ECO:0007669"/>
    <property type="project" value="TreeGrafter"/>
</dbReference>
<keyword evidence="1" id="KW-0479">Metal-binding</keyword>
<feature type="compositionally biased region" description="Low complexity" evidence="2">
    <location>
        <begin position="26"/>
        <end position="37"/>
    </location>
</feature>
<keyword evidence="5" id="KW-1185">Reference proteome</keyword>
<feature type="region of interest" description="Disordered" evidence="2">
    <location>
        <begin position="115"/>
        <end position="138"/>
    </location>
</feature>
<dbReference type="EnsemblMetazoa" id="GAUT032497-RA">
    <property type="protein sequence ID" value="GAUT032497-PA"/>
    <property type="gene ID" value="GAUT032497"/>
</dbReference>
<feature type="region of interest" description="Disordered" evidence="2">
    <location>
        <begin position="26"/>
        <end position="51"/>
    </location>
</feature>
<dbReference type="Gene3D" id="3.30.160.60">
    <property type="entry name" value="Classic Zinc Finger"/>
    <property type="match status" value="1"/>
</dbReference>
<dbReference type="Proteomes" id="UP000078200">
    <property type="component" value="Unassembled WGS sequence"/>
</dbReference>
<evidence type="ECO:0000259" key="3">
    <source>
        <dbReference type="PROSITE" id="PS50157"/>
    </source>
</evidence>
<dbReference type="GO" id="GO:0008270">
    <property type="term" value="F:zinc ion binding"/>
    <property type="evidence" value="ECO:0007669"/>
    <property type="project" value="UniProtKB-KW"/>
</dbReference>
<dbReference type="SUPFAM" id="SSF57667">
    <property type="entry name" value="beta-beta-alpha zinc fingers"/>
    <property type="match status" value="1"/>
</dbReference>
<dbReference type="AlphaFoldDB" id="A0A1A9VC35"/>
<dbReference type="PANTHER" id="PTHR15021">
    <property type="entry name" value="DISCONNECTED-RELATED"/>
    <property type="match status" value="1"/>
</dbReference>
<dbReference type="PANTHER" id="PTHR15021:SF0">
    <property type="entry name" value="DISCO-RELATED, ISOFORM A-RELATED"/>
    <property type="match status" value="1"/>
</dbReference>
<organism evidence="4 5">
    <name type="scientific">Glossina austeni</name>
    <name type="common">Savannah tsetse fly</name>
    <dbReference type="NCBI Taxonomy" id="7395"/>
    <lineage>
        <taxon>Eukaryota</taxon>
        <taxon>Metazoa</taxon>
        <taxon>Ecdysozoa</taxon>
        <taxon>Arthropoda</taxon>
        <taxon>Hexapoda</taxon>
        <taxon>Insecta</taxon>
        <taxon>Pterygota</taxon>
        <taxon>Neoptera</taxon>
        <taxon>Endopterygota</taxon>
        <taxon>Diptera</taxon>
        <taxon>Brachycera</taxon>
        <taxon>Muscomorpha</taxon>
        <taxon>Hippoboscoidea</taxon>
        <taxon>Glossinidae</taxon>
        <taxon>Glossina</taxon>
    </lineage>
</organism>
<feature type="compositionally biased region" description="Polar residues" evidence="2">
    <location>
        <begin position="218"/>
        <end position="231"/>
    </location>
</feature>
<feature type="compositionally biased region" description="Basic and acidic residues" evidence="2">
    <location>
        <begin position="255"/>
        <end position="264"/>
    </location>
</feature>
<dbReference type="GO" id="GO:0005634">
    <property type="term" value="C:nucleus"/>
    <property type="evidence" value="ECO:0007669"/>
    <property type="project" value="TreeGrafter"/>
</dbReference>
<feature type="region of interest" description="Disordered" evidence="2">
    <location>
        <begin position="218"/>
        <end position="315"/>
    </location>
</feature>
<feature type="compositionally biased region" description="Acidic residues" evidence="2">
    <location>
        <begin position="278"/>
        <end position="296"/>
    </location>
</feature>
<reference evidence="4" key="1">
    <citation type="submission" date="2020-05" db="UniProtKB">
        <authorList>
            <consortium name="EnsemblMetazoa"/>
        </authorList>
    </citation>
    <scope>IDENTIFICATION</scope>
    <source>
        <strain evidence="4">TTRI</strain>
    </source>
</reference>
<evidence type="ECO:0000313" key="4">
    <source>
        <dbReference type="EnsemblMetazoa" id="GAUT032497-PA"/>
    </source>
</evidence>
<accession>A0A1A9VC35</accession>
<dbReference type="InterPro" id="IPR013087">
    <property type="entry name" value="Znf_C2H2_type"/>
</dbReference>
<feature type="domain" description="C2H2-type" evidence="3">
    <location>
        <begin position="73"/>
        <end position="101"/>
    </location>
</feature>
<dbReference type="PROSITE" id="PS50157">
    <property type="entry name" value="ZINC_FINGER_C2H2_2"/>
    <property type="match status" value="1"/>
</dbReference>
<dbReference type="SMART" id="SM00355">
    <property type="entry name" value="ZnF_C2H2"/>
    <property type="match status" value="2"/>
</dbReference>
<name>A0A1A9VC35_GLOAU</name>